<keyword evidence="8" id="KW-1185">Reference proteome</keyword>
<dbReference type="PANTHER" id="PTHR43547">
    <property type="entry name" value="TWO-COMPONENT HISTIDINE KINASE"/>
    <property type="match status" value="1"/>
</dbReference>
<dbReference type="PANTHER" id="PTHR43547:SF2">
    <property type="entry name" value="HYBRID SIGNAL TRANSDUCTION HISTIDINE KINASE C"/>
    <property type="match status" value="1"/>
</dbReference>
<dbReference type="AlphaFoldDB" id="A9KK81"/>
<dbReference type="EMBL" id="CP000885">
    <property type="protein sequence ID" value="ABX44072.1"/>
    <property type="molecule type" value="Genomic_DNA"/>
</dbReference>
<evidence type="ECO:0000256" key="3">
    <source>
        <dbReference type="ARBA" id="ARBA00022553"/>
    </source>
</evidence>
<dbReference type="eggNOG" id="COG4191">
    <property type="taxonomic scope" value="Bacteria"/>
</dbReference>
<gene>
    <name evidence="7" type="ordered locus">Cphy_3725</name>
</gene>
<evidence type="ECO:0000256" key="5">
    <source>
        <dbReference type="ARBA" id="ARBA00023012"/>
    </source>
</evidence>
<sequence>MAENVVCDVVIFCRCMSTCCCCLILQYLLKYLLKGGINMLTMKDYELLSEVTKDNSTAEYVFRRFRDEHRFIATRTIHELRNWLACIRSSMQLLEDDFPETSDSNYMQYVKQDMMVVCDRLTEFERLYDCMEEELKKGNLLELIKSVVHEVNKEYEKQGVLLSVSYDNKTERYASECCFDELRMRQVMKKLLQEALHDFKPGNQVKVSLTINTEKNKKGKCIHVKVSDSGEFIRAEDIQNIFEPYYSTEEDNTGVGFSFMKITLLRHGGDVIANRDDEESYIEFYLPITA</sequence>
<dbReference type="STRING" id="357809.Cphy_3725"/>
<keyword evidence="3" id="KW-0597">Phosphoprotein</keyword>
<dbReference type="Pfam" id="PF02518">
    <property type="entry name" value="HATPase_c"/>
    <property type="match status" value="1"/>
</dbReference>
<evidence type="ECO:0000256" key="4">
    <source>
        <dbReference type="ARBA" id="ARBA00022777"/>
    </source>
</evidence>
<dbReference type="EC" id="2.7.13.3" evidence="2"/>
<proteinExistence type="predicted"/>
<evidence type="ECO:0000313" key="8">
    <source>
        <dbReference type="Proteomes" id="UP000000370"/>
    </source>
</evidence>
<dbReference type="HOGENOM" id="CLU_958800_0_0_9"/>
<feature type="domain" description="Histidine kinase" evidence="6">
    <location>
        <begin position="75"/>
        <end position="290"/>
    </location>
</feature>
<dbReference type="InterPro" id="IPR005467">
    <property type="entry name" value="His_kinase_dom"/>
</dbReference>
<reference evidence="8" key="1">
    <citation type="submission" date="2007-11" db="EMBL/GenBank/DDBJ databases">
        <title>Complete genome sequence of Clostridium phytofermentans ISDg.</title>
        <authorList>
            <person name="Leschine S.B."/>
            <person name="Warnick T.A."/>
            <person name="Blanchard J.L."/>
            <person name="Schnell D.J."/>
            <person name="Petit E.L."/>
            <person name="LaTouf W.G."/>
            <person name="Copeland A."/>
            <person name="Lucas S."/>
            <person name="Lapidus A."/>
            <person name="Barry K."/>
            <person name="Glavina del Rio T."/>
            <person name="Dalin E."/>
            <person name="Tice H."/>
            <person name="Pitluck S."/>
            <person name="Kiss H."/>
            <person name="Brettin T."/>
            <person name="Bruce D."/>
            <person name="Detter J.C."/>
            <person name="Han C."/>
            <person name="Kuske C."/>
            <person name="Schmutz J."/>
            <person name="Larimer F."/>
            <person name="Land M."/>
            <person name="Hauser L."/>
            <person name="Kyrpides N."/>
            <person name="Kim E.A."/>
            <person name="Richardson P."/>
        </authorList>
    </citation>
    <scope>NUCLEOTIDE SEQUENCE [LARGE SCALE GENOMIC DNA]</scope>
    <source>
        <strain evidence="8">ATCC 700394 / DSM 18823 / ISDg</strain>
    </source>
</reference>
<name>A9KK81_LACP7</name>
<dbReference type="Gene3D" id="3.30.565.10">
    <property type="entry name" value="Histidine kinase-like ATPase, C-terminal domain"/>
    <property type="match status" value="1"/>
</dbReference>
<evidence type="ECO:0000259" key="6">
    <source>
        <dbReference type="PROSITE" id="PS50109"/>
    </source>
</evidence>
<dbReference type="SMART" id="SM00387">
    <property type="entry name" value="HATPase_c"/>
    <property type="match status" value="1"/>
</dbReference>
<keyword evidence="5" id="KW-0902">Two-component regulatory system</keyword>
<accession>A9KK81</accession>
<dbReference type="InterPro" id="IPR004358">
    <property type="entry name" value="Sig_transdc_His_kin-like_C"/>
</dbReference>
<dbReference type="PRINTS" id="PR00344">
    <property type="entry name" value="BCTRLSENSOR"/>
</dbReference>
<dbReference type="PROSITE" id="PS50109">
    <property type="entry name" value="HIS_KIN"/>
    <property type="match status" value="1"/>
</dbReference>
<keyword evidence="4 7" id="KW-0418">Kinase</keyword>
<evidence type="ECO:0000256" key="2">
    <source>
        <dbReference type="ARBA" id="ARBA00012438"/>
    </source>
</evidence>
<protein>
    <recommendedName>
        <fullName evidence="2">histidine kinase</fullName>
        <ecNumber evidence="2">2.7.13.3</ecNumber>
    </recommendedName>
</protein>
<dbReference type="SUPFAM" id="SSF55874">
    <property type="entry name" value="ATPase domain of HSP90 chaperone/DNA topoisomerase II/histidine kinase"/>
    <property type="match status" value="1"/>
</dbReference>
<dbReference type="Proteomes" id="UP000000370">
    <property type="component" value="Chromosome"/>
</dbReference>
<keyword evidence="4 7" id="KW-0808">Transferase</keyword>
<evidence type="ECO:0000313" key="7">
    <source>
        <dbReference type="EMBL" id="ABX44072.1"/>
    </source>
</evidence>
<dbReference type="InterPro" id="IPR036890">
    <property type="entry name" value="HATPase_C_sf"/>
</dbReference>
<dbReference type="InterPro" id="IPR003594">
    <property type="entry name" value="HATPase_dom"/>
</dbReference>
<organism evidence="7 8">
    <name type="scientific">Lachnoclostridium phytofermentans (strain ATCC 700394 / DSM 18823 / ISDg)</name>
    <name type="common">Clostridium phytofermentans</name>
    <dbReference type="NCBI Taxonomy" id="357809"/>
    <lineage>
        <taxon>Bacteria</taxon>
        <taxon>Bacillati</taxon>
        <taxon>Bacillota</taxon>
        <taxon>Clostridia</taxon>
        <taxon>Lachnospirales</taxon>
        <taxon>Lachnospiraceae</taxon>
    </lineage>
</organism>
<dbReference type="GO" id="GO:0000155">
    <property type="term" value="F:phosphorelay sensor kinase activity"/>
    <property type="evidence" value="ECO:0007669"/>
    <property type="project" value="TreeGrafter"/>
</dbReference>
<dbReference type="KEGG" id="cpy:Cphy_3725"/>
<evidence type="ECO:0000256" key="1">
    <source>
        <dbReference type="ARBA" id="ARBA00000085"/>
    </source>
</evidence>
<comment type="catalytic activity">
    <reaction evidence="1">
        <text>ATP + protein L-histidine = ADP + protein N-phospho-L-histidine.</text>
        <dbReference type="EC" id="2.7.13.3"/>
    </reaction>
</comment>